<sequence>MAKALTPALKKPASSSSDSDSDDKTAKHRRLATLILTIKLPNFCFTCSFVCYLTVPILLKYVRNQLISKMDKFLGLFKNINFHLMRTIKNYTMRFLRLQTNLLLSNRQIIIWKVFYCSSNLMLIFWSFICFGRWVAGNLIAQRLGCISNIDGWLFGLHCHIIRAATVIHADMVCERFSFDVGSTNSVVQWSVRLGCISNIDVWLFGLHCHIIRAATVIHADMVCEWFSFHVGSTNSVVQWSLICFGRWVAGNLIAQRLGCISNIDGWLFGLHCHIIRTATVIHADMVCEWFSFHVGSTNSVVQWSFVMS</sequence>
<keyword evidence="2" id="KW-0812">Transmembrane</keyword>
<keyword evidence="2" id="KW-0472">Membrane</keyword>
<feature type="region of interest" description="Disordered" evidence="1">
    <location>
        <begin position="1"/>
        <end position="24"/>
    </location>
</feature>
<keyword evidence="3" id="KW-1185">Reference proteome</keyword>
<keyword evidence="2" id="KW-1133">Transmembrane helix</keyword>
<dbReference type="Proteomes" id="UP000095283">
    <property type="component" value="Unplaced"/>
</dbReference>
<evidence type="ECO:0000256" key="1">
    <source>
        <dbReference type="SAM" id="MobiDB-lite"/>
    </source>
</evidence>
<dbReference type="AlphaFoldDB" id="A0A1I7XC20"/>
<accession>A0A1I7XC20</accession>
<evidence type="ECO:0000313" key="3">
    <source>
        <dbReference type="Proteomes" id="UP000095283"/>
    </source>
</evidence>
<proteinExistence type="predicted"/>
<feature type="transmembrane region" description="Helical" evidence="2">
    <location>
        <begin position="114"/>
        <end position="136"/>
    </location>
</feature>
<evidence type="ECO:0000256" key="2">
    <source>
        <dbReference type="SAM" id="Phobius"/>
    </source>
</evidence>
<feature type="compositionally biased region" description="Low complexity" evidence="1">
    <location>
        <begin position="1"/>
        <end position="18"/>
    </location>
</feature>
<protein>
    <submittedName>
        <fullName evidence="4">Transmembrane protein</fullName>
    </submittedName>
</protein>
<feature type="transmembrane region" description="Helical" evidence="2">
    <location>
        <begin position="40"/>
        <end position="62"/>
    </location>
</feature>
<name>A0A1I7XC20_HETBA</name>
<dbReference type="WBParaSite" id="Hba_14990">
    <property type="protein sequence ID" value="Hba_14990"/>
    <property type="gene ID" value="Hba_14990"/>
</dbReference>
<organism evidence="3 4">
    <name type="scientific">Heterorhabditis bacteriophora</name>
    <name type="common">Entomopathogenic nematode worm</name>
    <dbReference type="NCBI Taxonomy" id="37862"/>
    <lineage>
        <taxon>Eukaryota</taxon>
        <taxon>Metazoa</taxon>
        <taxon>Ecdysozoa</taxon>
        <taxon>Nematoda</taxon>
        <taxon>Chromadorea</taxon>
        <taxon>Rhabditida</taxon>
        <taxon>Rhabditina</taxon>
        <taxon>Rhabditomorpha</taxon>
        <taxon>Strongyloidea</taxon>
        <taxon>Heterorhabditidae</taxon>
        <taxon>Heterorhabditis</taxon>
    </lineage>
</organism>
<reference evidence="4" key="1">
    <citation type="submission" date="2016-11" db="UniProtKB">
        <authorList>
            <consortium name="WormBaseParasite"/>
        </authorList>
    </citation>
    <scope>IDENTIFICATION</scope>
</reference>
<evidence type="ECO:0000313" key="4">
    <source>
        <dbReference type="WBParaSite" id="Hba_14990"/>
    </source>
</evidence>